<feature type="transmembrane region" description="Helical" evidence="1">
    <location>
        <begin position="214"/>
        <end position="234"/>
    </location>
</feature>
<comment type="caution">
    <text evidence="2">The sequence shown here is derived from an EMBL/GenBank/DDBJ whole genome shotgun (WGS) entry which is preliminary data.</text>
</comment>
<feature type="transmembrane region" description="Helical" evidence="1">
    <location>
        <begin position="47"/>
        <end position="68"/>
    </location>
</feature>
<dbReference type="InterPro" id="IPR007354">
    <property type="entry name" value="CruF-like"/>
</dbReference>
<dbReference type="Pfam" id="PF04240">
    <property type="entry name" value="Caroten_synth"/>
    <property type="match status" value="1"/>
</dbReference>
<keyword evidence="1" id="KW-1133">Transmembrane helix</keyword>
<dbReference type="PANTHER" id="PTHR39419">
    <property type="entry name" value="SLL0814 PROTEIN"/>
    <property type="match status" value="1"/>
</dbReference>
<reference evidence="3" key="1">
    <citation type="submission" date="2020-06" db="EMBL/GenBank/DDBJ databases">
        <title>Draft genomic sequence of Geomonas sp. Red330.</title>
        <authorList>
            <person name="Itoh H."/>
            <person name="Zhenxing X."/>
            <person name="Ushijima N."/>
            <person name="Masuda Y."/>
            <person name="Shiratori Y."/>
            <person name="Senoo K."/>
        </authorList>
    </citation>
    <scope>NUCLEOTIDE SEQUENCE [LARGE SCALE GENOMIC DNA]</scope>
    <source>
        <strain evidence="3">Red330</strain>
    </source>
</reference>
<dbReference type="EMBL" id="BLXX01000012">
    <property type="protein sequence ID" value="GFO61100.1"/>
    <property type="molecule type" value="Genomic_DNA"/>
</dbReference>
<feature type="transmembrane region" description="Helical" evidence="1">
    <location>
        <begin position="17"/>
        <end position="35"/>
    </location>
</feature>
<dbReference type="AlphaFoldDB" id="A0A6V8MM50"/>
<dbReference type="Proteomes" id="UP000556026">
    <property type="component" value="Unassembled WGS sequence"/>
</dbReference>
<dbReference type="PANTHER" id="PTHR39419:SF1">
    <property type="entry name" value="SLL0814 PROTEIN"/>
    <property type="match status" value="1"/>
</dbReference>
<feature type="transmembrane region" description="Helical" evidence="1">
    <location>
        <begin position="88"/>
        <end position="108"/>
    </location>
</feature>
<accession>A0A6V8MM50</accession>
<keyword evidence="1" id="KW-0472">Membrane</keyword>
<dbReference type="RefSeq" id="WP_183355902.1">
    <property type="nucleotide sequence ID" value="NZ_BLXX01000012.1"/>
</dbReference>
<sequence length="297" mass="33747">MTDFLHIAVGTVTMRPYVFAFFASYLVAAVLHLGWRKTIWFTVVGYLIAFASEVSSINNGFPYGWYYYIDTTRHDELWIAGVPFFDSLSYVFLTYCSYGTALLVVAPLKRIRRDLVSLETHALRRSFSVLLLGSLFQVFLDIVTDPVALQGRRWFLGQIYGYREVGTHFGVPLSNYLGWWLVSALLVAALQLIDRFAKEPKKPAGVAKAPYRSCYAPFLYLCVIVFNLSVTFYIGEKLMGLTGVFIFTLPVAISVVLLANRVNRYRKEDLAEHLSDFPWSPAAEGNANPDRKLRLYP</sequence>
<name>A0A6V8MM50_9BACT</name>
<protein>
    <submittedName>
        <fullName evidence="2">Membrane protein</fullName>
    </submittedName>
</protein>
<gene>
    <name evidence="2" type="ORF">GMST_34250</name>
</gene>
<evidence type="ECO:0000256" key="1">
    <source>
        <dbReference type="SAM" id="Phobius"/>
    </source>
</evidence>
<feature type="transmembrane region" description="Helical" evidence="1">
    <location>
        <begin position="240"/>
        <end position="259"/>
    </location>
</feature>
<feature type="transmembrane region" description="Helical" evidence="1">
    <location>
        <begin position="129"/>
        <end position="149"/>
    </location>
</feature>
<feature type="transmembrane region" description="Helical" evidence="1">
    <location>
        <begin position="176"/>
        <end position="193"/>
    </location>
</feature>
<keyword evidence="3" id="KW-1185">Reference proteome</keyword>
<evidence type="ECO:0000313" key="2">
    <source>
        <dbReference type="EMBL" id="GFO61100.1"/>
    </source>
</evidence>
<proteinExistence type="predicted"/>
<organism evidence="2 3">
    <name type="scientific">Geomonas silvestris</name>
    <dbReference type="NCBI Taxonomy" id="2740184"/>
    <lineage>
        <taxon>Bacteria</taxon>
        <taxon>Pseudomonadati</taxon>
        <taxon>Thermodesulfobacteriota</taxon>
        <taxon>Desulfuromonadia</taxon>
        <taxon>Geobacterales</taxon>
        <taxon>Geobacteraceae</taxon>
        <taxon>Geomonas</taxon>
    </lineage>
</organism>
<keyword evidence="1" id="KW-0812">Transmembrane</keyword>
<evidence type="ECO:0000313" key="3">
    <source>
        <dbReference type="Proteomes" id="UP000556026"/>
    </source>
</evidence>